<dbReference type="EC" id="3.1.1.3" evidence="1"/>
<name>Q91UY0_9ZZZZ</name>
<keyword evidence="1" id="KW-0378">Hydrolase</keyword>
<protein>
    <submittedName>
        <fullName evidence="1">Alkaline lipase</fullName>
        <ecNumber evidence="1">3.1.1.3</ecNumber>
    </submittedName>
</protein>
<sequence>MSVYVKTFKLLLIIVITLGLFNYCNKQNEGNIEKAKELAIASELVQMNVPNSENAQKSAADLIIAESRLTGSQGEPVVMVHGNAGYPSNWDNTVNYFLQNGWTSDMIIRPNWGSKTCPACNDHYGSELDTVKQALQQALSKSRTGMIDVMGHSMGATLAAKAILDLGIANKVRTFVGIAGAFRGLNSCGVYPYNVPTTTCGRYGLSINSPLVNSLANKRFGKYQYAIYSWVDEIVCNCGAGYNVACCYVYGVHSSKPQILDGETSYSTVPYGHFGVLYYTYTTQRTYCARQ</sequence>
<evidence type="ECO:0000313" key="1">
    <source>
        <dbReference type="EMBL" id="AAL17608.1"/>
    </source>
</evidence>
<dbReference type="EMBL" id="AF421494">
    <property type="protein sequence ID" value="AAL17608.1"/>
    <property type="molecule type" value="Genomic_DNA"/>
</dbReference>
<dbReference type="InterPro" id="IPR002918">
    <property type="entry name" value="Lipase_EstA/Esterase_EstB"/>
</dbReference>
<dbReference type="InterPro" id="IPR029058">
    <property type="entry name" value="AB_hydrolase_fold"/>
</dbReference>
<dbReference type="ESTHER" id="uncor-Q91UY0">
    <property type="family name" value="Lipase_2"/>
</dbReference>
<dbReference type="GO" id="GO:0016042">
    <property type="term" value="P:lipid catabolic process"/>
    <property type="evidence" value="ECO:0007669"/>
    <property type="project" value="InterPro"/>
</dbReference>
<reference evidence="1" key="1">
    <citation type="submission" date="2001-09" db="EMBL/GenBank/DDBJ databases">
        <title>Prospecting for novel lipases using PCR.</title>
        <authorList>
            <person name="Bell P.J."/>
            <person name="Sunna A."/>
            <person name="Gibbs M.D."/>
            <person name="Curach N.C."/>
            <person name="Nevalainen H."/>
            <person name="Bergquist P.L."/>
        </authorList>
    </citation>
    <scope>NUCLEOTIDE SEQUENCE</scope>
</reference>
<dbReference type="SUPFAM" id="SSF53474">
    <property type="entry name" value="alpha/beta-Hydrolases"/>
    <property type="match status" value="1"/>
</dbReference>
<dbReference type="PANTHER" id="PTHR32015:SF1">
    <property type="entry name" value="LIPASE"/>
    <property type="match status" value="1"/>
</dbReference>
<dbReference type="GO" id="GO:0004806">
    <property type="term" value="F:triacylglycerol lipase activity"/>
    <property type="evidence" value="ECO:0007669"/>
    <property type="project" value="UniProtKB-EC"/>
</dbReference>
<dbReference type="Gene3D" id="3.40.50.1820">
    <property type="entry name" value="alpha/beta hydrolase"/>
    <property type="match status" value="1"/>
</dbReference>
<dbReference type="Pfam" id="PF01674">
    <property type="entry name" value="Lipase_2"/>
    <property type="match status" value="1"/>
</dbReference>
<dbReference type="AlphaFoldDB" id="Q91UY0"/>
<accession>Q91UY0</accession>
<proteinExistence type="predicted"/>
<organism evidence="1">
    <name type="scientific">uncultured organism</name>
    <dbReference type="NCBI Taxonomy" id="155900"/>
    <lineage>
        <taxon>unclassified sequences</taxon>
        <taxon>environmental samples</taxon>
    </lineage>
</organism>
<dbReference type="PANTHER" id="PTHR32015">
    <property type="entry name" value="FASTING INDUCED LIPASE"/>
    <property type="match status" value="1"/>
</dbReference>